<sequence length="120" mass="13233">MSLRCPQKGRVMVHRSELAPSSGGHRLRLLGSGLCSAFLSWGHLESVSSHLSVHLRSSVDRPALPTFLVWWCWLAVLQLWVGFGHQLFTLLSPAATHLCISSVYKETLAFVFSSFGRGVA</sequence>
<evidence type="ECO:0000313" key="2">
    <source>
        <dbReference type="EMBL" id="KAF6351600.1"/>
    </source>
</evidence>
<dbReference type="AlphaFoldDB" id="A0A7J7XQR2"/>
<name>A0A7J7XQR2_RHIFE</name>
<proteinExistence type="predicted"/>
<keyword evidence="1" id="KW-0812">Transmembrane</keyword>
<feature type="transmembrane region" description="Helical" evidence="1">
    <location>
        <begin position="64"/>
        <end position="83"/>
    </location>
</feature>
<gene>
    <name evidence="2" type="ORF">mRhiFer1_010118</name>
</gene>
<reference evidence="2 3" key="1">
    <citation type="journal article" date="2020" name="Nature">
        <title>Six reference-quality genomes reveal evolution of bat adaptations.</title>
        <authorList>
            <person name="Jebb D."/>
            <person name="Huang Z."/>
            <person name="Pippel M."/>
            <person name="Hughes G.M."/>
            <person name="Lavrichenko K."/>
            <person name="Devanna P."/>
            <person name="Winkler S."/>
            <person name="Jermiin L.S."/>
            <person name="Skirmuntt E.C."/>
            <person name="Katzourakis A."/>
            <person name="Burkitt-Gray L."/>
            <person name="Ray D.A."/>
            <person name="Sullivan K.A.M."/>
            <person name="Roscito J.G."/>
            <person name="Kirilenko B.M."/>
            <person name="Davalos L.M."/>
            <person name="Corthals A.P."/>
            <person name="Power M.L."/>
            <person name="Jones G."/>
            <person name="Ransome R.D."/>
            <person name="Dechmann D.K.N."/>
            <person name="Locatelli A.G."/>
            <person name="Puechmaille S.J."/>
            <person name="Fedrigo O."/>
            <person name="Jarvis E.D."/>
            <person name="Hiller M."/>
            <person name="Vernes S.C."/>
            <person name="Myers E.W."/>
            <person name="Teeling E.C."/>
        </authorList>
    </citation>
    <scope>NUCLEOTIDE SEQUENCE [LARGE SCALE GENOMIC DNA]</scope>
    <source>
        <strain evidence="2">MRhiFer1</strain>
        <tissue evidence="2">Lung</tissue>
    </source>
</reference>
<keyword evidence="1" id="KW-1133">Transmembrane helix</keyword>
<protein>
    <submittedName>
        <fullName evidence="2">Uncharacterized protein</fullName>
    </submittedName>
</protein>
<evidence type="ECO:0000256" key="1">
    <source>
        <dbReference type="SAM" id="Phobius"/>
    </source>
</evidence>
<accession>A0A7J7XQR2</accession>
<dbReference type="Proteomes" id="UP000585614">
    <property type="component" value="Unassembled WGS sequence"/>
</dbReference>
<comment type="caution">
    <text evidence="2">The sequence shown here is derived from an EMBL/GenBank/DDBJ whole genome shotgun (WGS) entry which is preliminary data.</text>
</comment>
<organism evidence="2 3">
    <name type="scientific">Rhinolophus ferrumequinum</name>
    <name type="common">Greater horseshoe bat</name>
    <dbReference type="NCBI Taxonomy" id="59479"/>
    <lineage>
        <taxon>Eukaryota</taxon>
        <taxon>Metazoa</taxon>
        <taxon>Chordata</taxon>
        <taxon>Craniata</taxon>
        <taxon>Vertebrata</taxon>
        <taxon>Euteleostomi</taxon>
        <taxon>Mammalia</taxon>
        <taxon>Eutheria</taxon>
        <taxon>Laurasiatheria</taxon>
        <taxon>Chiroptera</taxon>
        <taxon>Yinpterochiroptera</taxon>
        <taxon>Rhinolophoidea</taxon>
        <taxon>Rhinolophidae</taxon>
        <taxon>Rhinolophinae</taxon>
        <taxon>Rhinolophus</taxon>
    </lineage>
</organism>
<evidence type="ECO:0000313" key="3">
    <source>
        <dbReference type="Proteomes" id="UP000585614"/>
    </source>
</evidence>
<dbReference type="EMBL" id="JACAGC010000008">
    <property type="protein sequence ID" value="KAF6351600.1"/>
    <property type="molecule type" value="Genomic_DNA"/>
</dbReference>
<keyword evidence="1" id="KW-0472">Membrane</keyword>